<proteinExistence type="predicted"/>
<dbReference type="Proteomes" id="UP000600865">
    <property type="component" value="Unassembled WGS sequence"/>
</dbReference>
<name>A0A918KDJ2_9PROT</name>
<evidence type="ECO:0000256" key="3">
    <source>
        <dbReference type="ARBA" id="ARBA00022748"/>
    </source>
</evidence>
<gene>
    <name evidence="8" type="primary">ccmA</name>
    <name evidence="8" type="ORF">GCM10011309_04030</name>
</gene>
<dbReference type="InterPro" id="IPR003439">
    <property type="entry name" value="ABC_transporter-like_ATP-bd"/>
</dbReference>
<keyword evidence="5" id="KW-1278">Translocase</keyword>
<evidence type="ECO:0000313" key="8">
    <source>
        <dbReference type="EMBL" id="GGX58060.1"/>
    </source>
</evidence>
<keyword evidence="9" id="KW-1185">Reference proteome</keyword>
<dbReference type="GO" id="GO:0005524">
    <property type="term" value="F:ATP binding"/>
    <property type="evidence" value="ECO:0007669"/>
    <property type="project" value="UniProtKB-KW"/>
</dbReference>
<keyword evidence="2" id="KW-0547">Nucleotide-binding</keyword>
<evidence type="ECO:0000256" key="5">
    <source>
        <dbReference type="ARBA" id="ARBA00022967"/>
    </source>
</evidence>
<dbReference type="EMBL" id="BMYV01000001">
    <property type="protein sequence ID" value="GGX58060.1"/>
    <property type="molecule type" value="Genomic_DNA"/>
</dbReference>
<dbReference type="InterPro" id="IPR005895">
    <property type="entry name" value="ABC_transptr_haem_export_CcmA"/>
</dbReference>
<dbReference type="PANTHER" id="PTHR43499">
    <property type="entry name" value="ABC TRANSPORTER I FAMILY MEMBER 1"/>
    <property type="match status" value="1"/>
</dbReference>
<dbReference type="RefSeq" id="WP_189580644.1">
    <property type="nucleotide sequence ID" value="NZ_BMYV01000001.1"/>
</dbReference>
<accession>A0A918KDJ2</accession>
<keyword evidence="3" id="KW-0201">Cytochrome c-type biogenesis</keyword>
<dbReference type="SUPFAM" id="SSF52540">
    <property type="entry name" value="P-loop containing nucleoside triphosphate hydrolases"/>
    <property type="match status" value="1"/>
</dbReference>
<dbReference type="InterPro" id="IPR027417">
    <property type="entry name" value="P-loop_NTPase"/>
</dbReference>
<keyword evidence="6" id="KW-0472">Membrane</keyword>
<dbReference type="Gene3D" id="3.40.50.300">
    <property type="entry name" value="P-loop containing nucleotide triphosphate hydrolases"/>
    <property type="match status" value="1"/>
</dbReference>
<dbReference type="NCBIfam" id="TIGR01189">
    <property type="entry name" value="ccmA"/>
    <property type="match status" value="1"/>
</dbReference>
<comment type="caution">
    <text evidence="8">The sequence shown here is derived from an EMBL/GenBank/DDBJ whole genome shotgun (WGS) entry which is preliminary data.</text>
</comment>
<dbReference type="AlphaFoldDB" id="A0A918KDJ2"/>
<evidence type="ECO:0000259" key="7">
    <source>
        <dbReference type="Pfam" id="PF00005"/>
    </source>
</evidence>
<dbReference type="GO" id="GO:0022857">
    <property type="term" value="F:transmembrane transporter activity"/>
    <property type="evidence" value="ECO:0007669"/>
    <property type="project" value="InterPro"/>
</dbReference>
<organism evidence="8 9">
    <name type="scientific">Litorimonas cladophorae</name>
    <dbReference type="NCBI Taxonomy" id="1220491"/>
    <lineage>
        <taxon>Bacteria</taxon>
        <taxon>Pseudomonadati</taxon>
        <taxon>Pseudomonadota</taxon>
        <taxon>Alphaproteobacteria</taxon>
        <taxon>Maricaulales</taxon>
        <taxon>Robiginitomaculaceae</taxon>
    </lineage>
</organism>
<evidence type="ECO:0000256" key="2">
    <source>
        <dbReference type="ARBA" id="ARBA00022741"/>
    </source>
</evidence>
<protein>
    <submittedName>
        <fullName evidence="8">Cytochrome c biogenesis ATP-binding export protein CcmA</fullName>
    </submittedName>
</protein>
<keyword evidence="1" id="KW-0813">Transport</keyword>
<evidence type="ECO:0000256" key="6">
    <source>
        <dbReference type="ARBA" id="ARBA00023136"/>
    </source>
</evidence>
<keyword evidence="4 8" id="KW-0067">ATP-binding</keyword>
<dbReference type="PANTHER" id="PTHR43499:SF1">
    <property type="entry name" value="ABC TRANSPORTER I FAMILY MEMBER 1"/>
    <property type="match status" value="1"/>
</dbReference>
<evidence type="ECO:0000313" key="9">
    <source>
        <dbReference type="Proteomes" id="UP000600865"/>
    </source>
</evidence>
<feature type="domain" description="ABC transporter" evidence="7">
    <location>
        <begin position="23"/>
        <end position="148"/>
    </location>
</feature>
<evidence type="ECO:0000256" key="4">
    <source>
        <dbReference type="ARBA" id="ARBA00022840"/>
    </source>
</evidence>
<dbReference type="GO" id="GO:0016887">
    <property type="term" value="F:ATP hydrolysis activity"/>
    <property type="evidence" value="ECO:0007669"/>
    <property type="project" value="InterPro"/>
</dbReference>
<evidence type="ECO:0000256" key="1">
    <source>
        <dbReference type="ARBA" id="ARBA00022448"/>
    </source>
</evidence>
<reference evidence="8 9" key="1">
    <citation type="journal article" date="2014" name="Int. J. Syst. Evol. Microbiol.">
        <title>Complete genome sequence of Corynebacterium casei LMG S-19264T (=DSM 44701T), isolated from a smear-ripened cheese.</title>
        <authorList>
            <consortium name="US DOE Joint Genome Institute (JGI-PGF)"/>
            <person name="Walter F."/>
            <person name="Albersmeier A."/>
            <person name="Kalinowski J."/>
            <person name="Ruckert C."/>
        </authorList>
    </citation>
    <scope>NUCLEOTIDE SEQUENCE [LARGE SCALE GENOMIC DNA]</scope>
    <source>
        <strain evidence="8 9">KCTC 23968</strain>
    </source>
</reference>
<dbReference type="Pfam" id="PF00005">
    <property type="entry name" value="ABC_tran"/>
    <property type="match status" value="1"/>
</dbReference>
<dbReference type="GO" id="GO:0017004">
    <property type="term" value="P:cytochrome complex assembly"/>
    <property type="evidence" value="ECO:0007669"/>
    <property type="project" value="UniProtKB-KW"/>
</dbReference>
<sequence>MMKSATLTLKDVDIVRGSRTLVSGLNLTLSGPKLLWVEGGNGIGKTSLLRTCAGLSRPAAGRITWSVQETTLSAPETVTFLPADSYAKSGLEAGEDAAFWGADLETVDMLIHAKTPSEKLSTGQAKRLSFAKMLATQKPIWILDEPLAGLDKSGRDMVAHHLRAHVLSGGLALVASHAPISVRDVPTQRLVLT</sequence>